<evidence type="ECO:0000256" key="1">
    <source>
        <dbReference type="ARBA" id="ARBA00006505"/>
    </source>
</evidence>
<dbReference type="STRING" id="610380.E2BTT7"/>
<evidence type="ECO:0000313" key="4">
    <source>
        <dbReference type="EMBL" id="EFN80836.1"/>
    </source>
</evidence>
<dbReference type="GO" id="GO:0008013">
    <property type="term" value="F:beta-catenin binding"/>
    <property type="evidence" value="ECO:0007669"/>
    <property type="project" value="InterPro"/>
</dbReference>
<evidence type="ECO:0000313" key="5">
    <source>
        <dbReference type="Proteomes" id="UP000008237"/>
    </source>
</evidence>
<feature type="coiled-coil region" evidence="2">
    <location>
        <begin position="6"/>
        <end position="63"/>
    </location>
</feature>
<keyword evidence="2" id="KW-0175">Coiled coil</keyword>
<dbReference type="Proteomes" id="UP000008237">
    <property type="component" value="Unassembled WGS sequence"/>
</dbReference>
<dbReference type="InterPro" id="IPR040065">
    <property type="entry name" value="LZIC"/>
</dbReference>
<dbReference type="InterPro" id="IPR009428">
    <property type="entry name" value="ICAT_dom"/>
</dbReference>
<dbReference type="OrthoDB" id="10262856at2759"/>
<reference evidence="4 5" key="1">
    <citation type="journal article" date="2010" name="Science">
        <title>Genomic comparison of the ants Camponotus floridanus and Harpegnathos saltator.</title>
        <authorList>
            <person name="Bonasio R."/>
            <person name="Zhang G."/>
            <person name="Ye C."/>
            <person name="Mutti N.S."/>
            <person name="Fang X."/>
            <person name="Qin N."/>
            <person name="Donahue G."/>
            <person name="Yang P."/>
            <person name="Li Q."/>
            <person name="Li C."/>
            <person name="Zhang P."/>
            <person name="Huang Z."/>
            <person name="Berger S.L."/>
            <person name="Reinberg D."/>
            <person name="Wang J."/>
            <person name="Liebig J."/>
        </authorList>
    </citation>
    <scope>NUCLEOTIDE SEQUENCE [LARGE SCALE GENOMIC DNA]</scope>
    <source>
        <strain evidence="4 5">R22 G/1</strain>
    </source>
</reference>
<comment type="similarity">
    <text evidence="1">Belongs to the CTNNBIP1 family.</text>
</comment>
<evidence type="ECO:0000259" key="3">
    <source>
        <dbReference type="Pfam" id="PF06384"/>
    </source>
</evidence>
<dbReference type="Gene3D" id="1.10.10.490">
    <property type="entry name" value="Beta-catenin-interacting ICAT"/>
    <property type="match status" value="1"/>
</dbReference>
<dbReference type="Pfam" id="PF06384">
    <property type="entry name" value="ICAT"/>
    <property type="match status" value="1"/>
</dbReference>
<accession>E2BTT7</accession>
<dbReference type="AlphaFoldDB" id="E2BTT7"/>
<evidence type="ECO:0000256" key="2">
    <source>
        <dbReference type="SAM" id="Coils"/>
    </source>
</evidence>
<organism evidence="5">
    <name type="scientific">Harpegnathos saltator</name>
    <name type="common">Jerdon's jumping ant</name>
    <dbReference type="NCBI Taxonomy" id="610380"/>
    <lineage>
        <taxon>Eukaryota</taxon>
        <taxon>Metazoa</taxon>
        <taxon>Ecdysozoa</taxon>
        <taxon>Arthropoda</taxon>
        <taxon>Hexapoda</taxon>
        <taxon>Insecta</taxon>
        <taxon>Pterygota</taxon>
        <taxon>Neoptera</taxon>
        <taxon>Endopterygota</taxon>
        <taxon>Hymenoptera</taxon>
        <taxon>Apocrita</taxon>
        <taxon>Aculeata</taxon>
        <taxon>Formicoidea</taxon>
        <taxon>Formicidae</taxon>
        <taxon>Ponerinae</taxon>
        <taxon>Ponerini</taxon>
        <taxon>Harpegnathos</taxon>
    </lineage>
</organism>
<dbReference type="InterPro" id="IPR036911">
    <property type="entry name" value="ICAT_sf"/>
</dbReference>
<dbReference type="PANTHER" id="PTHR16505:SF8">
    <property type="entry name" value="PROTEIN LZIC"/>
    <property type="match status" value="1"/>
</dbReference>
<gene>
    <name evidence="4" type="ORF">EAI_11864</name>
</gene>
<keyword evidence="5" id="KW-1185">Reference proteome</keyword>
<proteinExistence type="inferred from homology"/>
<name>E2BTT7_HARSA</name>
<dbReference type="PANTHER" id="PTHR16505">
    <property type="entry name" value="PROTEIN LZIC"/>
    <property type="match status" value="1"/>
</dbReference>
<dbReference type="InParanoid" id="E2BTT7"/>
<sequence>MSSHGKAETDRLRKNLEEQLDRLVQQLEDLEDSRITLDEVDYQECKEDTMEQLRELSESLQRMISGDMTLIDELGAMQLATQAAISEAFQTPAVIRMFGKREPTLLKELLAQIDRDVKLGKLNKEIADRQRGEIMSALRQLGEKLEPSELQLLERLSLNNIDTARYVQVTETTGKGKIALLDIIGKEVKATQDT</sequence>
<feature type="domain" description="Beta-catenin-interacting ICAT" evidence="3">
    <location>
        <begin position="113"/>
        <end position="190"/>
    </location>
</feature>
<dbReference type="OMA" id="TKMMAGN"/>
<dbReference type="EMBL" id="GL450531">
    <property type="protein sequence ID" value="EFN80836.1"/>
    <property type="molecule type" value="Genomic_DNA"/>
</dbReference>
<protein>
    <submittedName>
        <fullName evidence="4">Protein LZIC</fullName>
    </submittedName>
</protein>